<gene>
    <name evidence="4" type="ORF">CE91St30_20920</name>
</gene>
<evidence type="ECO:0000313" key="4">
    <source>
        <dbReference type="EMBL" id="BDE96759.1"/>
    </source>
</evidence>
<dbReference type="RefSeq" id="WP_244385960.1">
    <property type="nucleotide sequence ID" value="NZ_AP025564.1"/>
</dbReference>
<keyword evidence="2" id="KW-0732">Signal</keyword>
<dbReference type="InterPro" id="IPR039448">
    <property type="entry name" value="Beta_helix"/>
</dbReference>
<feature type="region of interest" description="Disordered" evidence="1">
    <location>
        <begin position="33"/>
        <end position="83"/>
    </location>
</feature>
<feature type="signal peptide" evidence="2">
    <location>
        <begin position="1"/>
        <end position="33"/>
    </location>
</feature>
<dbReference type="InterPro" id="IPR059226">
    <property type="entry name" value="Choice_anch_Q_dom"/>
</dbReference>
<feature type="domain" description="Right handed beta helix" evidence="3">
    <location>
        <begin position="218"/>
        <end position="384"/>
    </location>
</feature>
<dbReference type="InterPro" id="IPR012334">
    <property type="entry name" value="Pectin_lyas_fold"/>
</dbReference>
<keyword evidence="5" id="KW-1185">Reference proteome</keyword>
<dbReference type="InterPro" id="IPR007253">
    <property type="entry name" value="Cell_wall-bd_2"/>
</dbReference>
<reference evidence="4 5" key="1">
    <citation type="submission" date="2022-01" db="EMBL/GenBank/DDBJ databases">
        <title>Novel bile acid biosynthetic pathways are enriched in the microbiome of centenarians.</title>
        <authorList>
            <person name="Sato Y."/>
            <person name="Atarashi K."/>
            <person name="Plichta R.D."/>
            <person name="Arai Y."/>
            <person name="Sasajima S."/>
            <person name="Kearney M.S."/>
            <person name="Suda W."/>
            <person name="Takeshita K."/>
            <person name="Sasaki T."/>
            <person name="Okamoto S."/>
            <person name="Skelly N.A."/>
            <person name="Okamura Y."/>
            <person name="Vlamakis H."/>
            <person name="Li Y."/>
            <person name="Tanoue T."/>
            <person name="Takei H."/>
            <person name="Nittono H."/>
            <person name="Narushima S."/>
            <person name="Irie J."/>
            <person name="Itoh H."/>
            <person name="Moriya K."/>
            <person name="Sugiura Y."/>
            <person name="Suematsu M."/>
            <person name="Moritoki N."/>
            <person name="Shibata S."/>
            <person name="Littman R.D."/>
            <person name="Fischbach A.M."/>
            <person name="Uwamino Y."/>
            <person name="Inoue T."/>
            <person name="Honda A."/>
            <person name="Hattori M."/>
            <person name="Murai T."/>
            <person name="Xavier J.R."/>
            <person name="Hirose N."/>
            <person name="Honda K."/>
        </authorList>
    </citation>
    <scope>NUCLEOTIDE SEQUENCE [LARGE SCALE GENOMIC DNA]</scope>
    <source>
        <strain evidence="4 5">CE91-St30</strain>
    </source>
</reference>
<evidence type="ECO:0000259" key="3">
    <source>
        <dbReference type="Pfam" id="PF13229"/>
    </source>
</evidence>
<protein>
    <recommendedName>
        <fullName evidence="3">Right handed beta helix domain-containing protein</fullName>
    </recommendedName>
</protein>
<evidence type="ECO:0000256" key="2">
    <source>
        <dbReference type="SAM" id="SignalP"/>
    </source>
</evidence>
<evidence type="ECO:0000256" key="1">
    <source>
        <dbReference type="SAM" id="MobiDB-lite"/>
    </source>
</evidence>
<evidence type="ECO:0000313" key="5">
    <source>
        <dbReference type="Proteomes" id="UP001320544"/>
    </source>
</evidence>
<dbReference type="Pfam" id="PF04122">
    <property type="entry name" value="CW_binding_2"/>
    <property type="match status" value="3"/>
</dbReference>
<dbReference type="Proteomes" id="UP001320544">
    <property type="component" value="Chromosome"/>
</dbReference>
<proteinExistence type="predicted"/>
<dbReference type="InterPro" id="IPR051922">
    <property type="entry name" value="Bact_Sporulation_Assoc"/>
</dbReference>
<dbReference type="NCBIfam" id="NF041518">
    <property type="entry name" value="choice_anch_Q"/>
    <property type="match status" value="1"/>
</dbReference>
<name>A0ABN6MGG0_9ACTN</name>
<dbReference type="InterPro" id="IPR006626">
    <property type="entry name" value="PbH1"/>
</dbReference>
<dbReference type="Gene3D" id="2.160.20.10">
    <property type="entry name" value="Single-stranded right-handed beta-helix, Pectin lyase-like"/>
    <property type="match status" value="1"/>
</dbReference>
<dbReference type="EMBL" id="AP025564">
    <property type="protein sequence ID" value="BDE96759.1"/>
    <property type="molecule type" value="Genomic_DNA"/>
</dbReference>
<dbReference type="SMART" id="SM00710">
    <property type="entry name" value="PbH1"/>
    <property type="match status" value="6"/>
</dbReference>
<dbReference type="SUPFAM" id="SSF51126">
    <property type="entry name" value="Pectin lyase-like"/>
    <property type="match status" value="1"/>
</dbReference>
<dbReference type="PANTHER" id="PTHR30032:SF8">
    <property type="entry name" value="GERMINATION-SPECIFIC N-ACETYLMURAMOYL-L-ALANINE AMIDASE"/>
    <property type="match status" value="1"/>
</dbReference>
<accession>A0ABN6MGG0</accession>
<sequence length="909" mass="93095">MKNATIEGGPGAFFRLALCALLVWGLAPLSAYADEPSSEAPTTREEVIAPGDSEALESDTGVESAADEASGGGDGASDGIAAGADGAGALDANAAGEAELFDPPDAEPAAEADEAIDFAEVSDFASLQSAVNAAAPGATIEVAGTIVFTDEIALDKALTIKGDGSAVLTAAPGKRHFRVDGTTITGAAAITFENAVFEGPASTIDDEPNGGIVVSTTSMDNLVDARFVVKDCSFYNNANMKTGSGISYGGALGVTSKTRGVEISNSDFDGNYAFGDGGALGLKSSSATLTECTFTNNRSDTGGGALSGAAGTTIVDCLFEGNVAEGNGGAATFTLNNTSAITVQGSTFSDNSAKNSGGGLHVLNFNFSGIPTCTIENSTFVGNEVTNPISSNRTYLGGAALLDAQTTLRSVTAVGNSGPDGSNGTGAGIVLFEQGFDGMYANVVEGCLAVGNYQDGVEKNLGIMNGMPFGSLAYEPFASAAASVTEIPAGLSLGDIVSVDDAGAALLQNNGGITPTVALNPDGIAVDAYEAADVTLAPLGVDQRGKTRPAGDAGRNDAGAFELQDNERSRGLSIARLYGADRYETSRAVSTHDRAGSDVVILASGDDGRFPDALAASALSGAENNAPIVLTPTSWLSTEARMAIEVDLQPSRVIIIGDPNAVSMAVEDEVRSILGPAGTIERIGGTTRQDTADKIYETYADELSTTAILALATDFPDALSISSWAAKTKSPIFLAHFGSTGLSGKTLRALSDGGFERILVMGSSLSVSDEVVLQALEAANLGYGDYRRFAGIDRYETSALFAAWATSADRDPSERLSMHGGAIVRGDKHADSLTGGALQGRDSSVVLLTRRDAATPTVENLLDAHVGEIGELRFFGDEYAVELDVVRHYIQRIPYTAITWLPDDSVAIL</sequence>
<organism evidence="4 5">
    <name type="scientific">Raoultibacter timonensis</name>
    <dbReference type="NCBI Taxonomy" id="1907662"/>
    <lineage>
        <taxon>Bacteria</taxon>
        <taxon>Bacillati</taxon>
        <taxon>Actinomycetota</taxon>
        <taxon>Coriobacteriia</taxon>
        <taxon>Eggerthellales</taxon>
        <taxon>Eggerthellaceae</taxon>
        <taxon>Raoultibacter</taxon>
    </lineage>
</organism>
<dbReference type="PANTHER" id="PTHR30032">
    <property type="entry name" value="N-ACETYLMURAMOYL-L-ALANINE AMIDASE-RELATED"/>
    <property type="match status" value="1"/>
</dbReference>
<dbReference type="Pfam" id="PF13229">
    <property type="entry name" value="Beta_helix"/>
    <property type="match status" value="1"/>
</dbReference>
<dbReference type="InterPro" id="IPR011050">
    <property type="entry name" value="Pectin_lyase_fold/virulence"/>
</dbReference>
<feature type="chain" id="PRO_5045433005" description="Right handed beta helix domain-containing protein" evidence="2">
    <location>
        <begin position="34"/>
        <end position="909"/>
    </location>
</feature>